<evidence type="ECO:0008006" key="4">
    <source>
        <dbReference type="Google" id="ProtNLM"/>
    </source>
</evidence>
<feature type="compositionally biased region" description="Polar residues" evidence="1">
    <location>
        <begin position="302"/>
        <end position="315"/>
    </location>
</feature>
<evidence type="ECO:0000313" key="2">
    <source>
        <dbReference type="EMBL" id="KAJ4439577.1"/>
    </source>
</evidence>
<sequence length="356" mass="38746">MCCYDWWLGFNGGGCGWESSIGRSTAVFKGLSFVFMTSMGVAGGGALDRIILEMAHVQTSHAAPVIVTWIYFRVHIPDQIKKFPSCSGYTSCIYKASESTVNEVISKKRNAFLVSQASGLIFISSVGPPLHTLMYNCGCKMADEREQGAGAGVTCCLFSLYRSLEYGTTSFDGEITAISESLRNLLCYINKFKNAVILSDSKAAILSIVSRNTPSSQTAKITKMLSQYHSIKELYSNGYHPIVESWGTRIRFVCNCGRHLQWSGIRGRKTLLGVPEATDPVSGCAGVFIVRLATTGLLSTSRTINKPAQPDTGSVASAEHKEKKELVGSLADKKLPTEECTGRKGDREKSSVQKKI</sequence>
<protein>
    <recommendedName>
        <fullName evidence="4">RNase H type-1 domain-containing protein</fullName>
    </recommendedName>
</protein>
<keyword evidence="3" id="KW-1185">Reference proteome</keyword>
<feature type="region of interest" description="Disordered" evidence="1">
    <location>
        <begin position="302"/>
        <end position="356"/>
    </location>
</feature>
<comment type="caution">
    <text evidence="2">The sequence shown here is derived from an EMBL/GenBank/DDBJ whole genome shotgun (WGS) entry which is preliminary data.</text>
</comment>
<organism evidence="2 3">
    <name type="scientific">Periplaneta americana</name>
    <name type="common">American cockroach</name>
    <name type="synonym">Blatta americana</name>
    <dbReference type="NCBI Taxonomy" id="6978"/>
    <lineage>
        <taxon>Eukaryota</taxon>
        <taxon>Metazoa</taxon>
        <taxon>Ecdysozoa</taxon>
        <taxon>Arthropoda</taxon>
        <taxon>Hexapoda</taxon>
        <taxon>Insecta</taxon>
        <taxon>Pterygota</taxon>
        <taxon>Neoptera</taxon>
        <taxon>Polyneoptera</taxon>
        <taxon>Dictyoptera</taxon>
        <taxon>Blattodea</taxon>
        <taxon>Blattoidea</taxon>
        <taxon>Blattidae</taxon>
        <taxon>Blattinae</taxon>
        <taxon>Periplaneta</taxon>
    </lineage>
</organism>
<dbReference type="Proteomes" id="UP001148838">
    <property type="component" value="Unassembled WGS sequence"/>
</dbReference>
<dbReference type="EMBL" id="JAJSOF020000017">
    <property type="protein sequence ID" value="KAJ4439577.1"/>
    <property type="molecule type" value="Genomic_DNA"/>
</dbReference>
<accession>A0ABQ8T0Y0</accession>
<evidence type="ECO:0000313" key="3">
    <source>
        <dbReference type="Proteomes" id="UP001148838"/>
    </source>
</evidence>
<reference evidence="2 3" key="1">
    <citation type="journal article" date="2022" name="Allergy">
        <title>Genome assembly and annotation of Periplaneta americana reveal a comprehensive cockroach allergen profile.</title>
        <authorList>
            <person name="Wang L."/>
            <person name="Xiong Q."/>
            <person name="Saelim N."/>
            <person name="Wang L."/>
            <person name="Nong W."/>
            <person name="Wan A.T."/>
            <person name="Shi M."/>
            <person name="Liu X."/>
            <person name="Cao Q."/>
            <person name="Hui J.H.L."/>
            <person name="Sookrung N."/>
            <person name="Leung T.F."/>
            <person name="Tungtrongchitr A."/>
            <person name="Tsui S.K.W."/>
        </authorList>
    </citation>
    <scope>NUCLEOTIDE SEQUENCE [LARGE SCALE GENOMIC DNA]</scope>
    <source>
        <strain evidence="2">PWHHKU_190912</strain>
    </source>
</reference>
<name>A0ABQ8T0Y0_PERAM</name>
<evidence type="ECO:0000256" key="1">
    <source>
        <dbReference type="SAM" id="MobiDB-lite"/>
    </source>
</evidence>
<proteinExistence type="predicted"/>
<gene>
    <name evidence="2" type="ORF">ANN_07704</name>
</gene>
<feature type="compositionally biased region" description="Basic and acidic residues" evidence="1">
    <location>
        <begin position="318"/>
        <end position="356"/>
    </location>
</feature>